<feature type="coiled-coil region" evidence="1">
    <location>
        <begin position="734"/>
        <end position="817"/>
    </location>
</feature>
<evidence type="ECO:0000313" key="4">
    <source>
        <dbReference type="Proteomes" id="UP001054902"/>
    </source>
</evidence>
<feature type="compositionally biased region" description="Polar residues" evidence="2">
    <location>
        <begin position="33"/>
        <end position="55"/>
    </location>
</feature>
<feature type="compositionally biased region" description="Basic and acidic residues" evidence="2">
    <location>
        <begin position="19"/>
        <end position="31"/>
    </location>
</feature>
<keyword evidence="1" id="KW-0175">Coiled coil</keyword>
<feature type="coiled-coil region" evidence="1">
    <location>
        <begin position="498"/>
        <end position="648"/>
    </location>
</feature>
<feature type="coiled-coil region" evidence="1">
    <location>
        <begin position="851"/>
        <end position="1009"/>
    </location>
</feature>
<dbReference type="GO" id="GO:0003682">
    <property type="term" value="F:chromatin binding"/>
    <property type="evidence" value="ECO:0007669"/>
    <property type="project" value="TreeGrafter"/>
</dbReference>
<accession>A0AAD3CJJ6</accession>
<comment type="caution">
    <text evidence="3">The sequence shown here is derived from an EMBL/GenBank/DDBJ whole genome shotgun (WGS) entry which is preliminary data.</text>
</comment>
<dbReference type="Gene3D" id="1.10.287.1490">
    <property type="match status" value="1"/>
</dbReference>
<protein>
    <submittedName>
        <fullName evidence="3">Uncharacterized protein</fullName>
    </submittedName>
</protein>
<reference evidence="3 4" key="1">
    <citation type="journal article" date="2021" name="Sci. Rep.">
        <title>The genome of the diatom Chaetoceros tenuissimus carries an ancient integrated fragment of an extant virus.</title>
        <authorList>
            <person name="Hongo Y."/>
            <person name="Kimura K."/>
            <person name="Takaki Y."/>
            <person name="Yoshida Y."/>
            <person name="Baba S."/>
            <person name="Kobayashi G."/>
            <person name="Nagasaki K."/>
            <person name="Hano T."/>
            <person name="Tomaru Y."/>
        </authorList>
    </citation>
    <scope>NUCLEOTIDE SEQUENCE [LARGE SCALE GENOMIC DNA]</scope>
    <source>
        <strain evidence="3 4">NIES-3715</strain>
    </source>
</reference>
<sequence length="1101" mass="126128">MQRLTDSIPILKKFSYDSSSKKEDSSSHVEPTKQASATLHSTFSGDTIPSQSSRNLPPRPVLSPEQKAGRPQLMLPESFMTSQRMMNANSASNSVQEKESPSLRPSNSCDNSHRSDVSNTLTSSVYMSPPSSPSNTLQMQLSFQADDMNDVLIQRYMQEKHKFRMSEGQNQVLKSHIVELNKHIDDKEVELDAVKNEQQNIVQGCEQDMKSLQDKIELLEKEMKEKELEYQDEKEDMKKRADEDLSHVEKEAQEALQELRQKLAKVQTEYRSTEALLQEETEKLNAKIQEIETGKSQLQDKVQELEEQSKAAAALEERLLDIQQEKENLKQSSDDQIAQLKQALKNVNEMLTDEDDRAKDFCKELKLMSSQYVESVHKLEAEQDKNVKLMRELDEVDAKLKDQLVENVSNVNKLEELARGYIDIDELLKEETESVHHLQALVEELQKELTEERKTSETLSEELKKVNVVLSEKTNETLKLTGQVSTLETDIDAVKNTLTKVLKKVKTLTKKREEAESKCEQLETDLNTQKESVQSLTSQLGESQNAREALNETLGKVNVLLTETKDKLSSVQQQLEEKNAAFDELQEKYNVESQENEAKAEIDKEKIAHMEKELEKLTQKYNLHIEVIQELEKNLEEINNTSGSMDKELVEKTELVKKLQVALDEEKTSNKDDSDYHTETIDTLKKELTALEDKHTRLFDNLVETESTLHGTKDLLERAIADMAIRTKEYHEACDELQARLDEKETFVEEMKEANAFLSKQLNDTKIFCNTLQENLSEAEGKTSKLQEEKHGIEEKLAAKEKECANINGELEKEKNGVVQRKLKVAKKMIHAEKKRYRAILKEVEAKDLIISRVEKQAEQYLQALETVKTTLEDERIKNKSHSTQALQELHRELETERKAVKADKEELRSKLQKEKATVKALTTRINALEGSANGREKSASVALKKQHEMNEMVKELQDQNESLSKQLAVKDQKEKEMNDKMSSMETKIAELTKQLDTMTEFCNNLEEEKKVLTSHVASRRLPKTPEDSFLTSEASVDSERDDEDTVDNRSLSDFSLAQIPAPRQTQSAYLLKKTRIEERVCEEDEEDVELTVDATILYGE</sequence>
<dbReference type="GO" id="GO:0000796">
    <property type="term" value="C:condensin complex"/>
    <property type="evidence" value="ECO:0007669"/>
    <property type="project" value="TreeGrafter"/>
</dbReference>
<dbReference type="SUPFAM" id="SSF57997">
    <property type="entry name" value="Tropomyosin"/>
    <property type="match status" value="1"/>
</dbReference>
<dbReference type="GO" id="GO:0000793">
    <property type="term" value="C:condensed chromosome"/>
    <property type="evidence" value="ECO:0007669"/>
    <property type="project" value="TreeGrafter"/>
</dbReference>
<name>A0AAD3CJJ6_9STRA</name>
<dbReference type="GO" id="GO:0000785">
    <property type="term" value="C:chromatin"/>
    <property type="evidence" value="ECO:0007669"/>
    <property type="project" value="TreeGrafter"/>
</dbReference>
<feature type="region of interest" description="Disordered" evidence="2">
    <location>
        <begin position="1024"/>
        <end position="1048"/>
    </location>
</feature>
<evidence type="ECO:0000313" key="3">
    <source>
        <dbReference type="EMBL" id="GFH47078.1"/>
    </source>
</evidence>
<feature type="region of interest" description="Disordered" evidence="2">
    <location>
        <begin position="1"/>
        <end position="75"/>
    </location>
</feature>
<evidence type="ECO:0000256" key="1">
    <source>
        <dbReference type="SAM" id="Coils"/>
    </source>
</evidence>
<evidence type="ECO:0000256" key="2">
    <source>
        <dbReference type="SAM" id="MobiDB-lite"/>
    </source>
</evidence>
<dbReference type="PANTHER" id="PTHR43941:SF1">
    <property type="entry name" value="STRUCTURAL MAINTENANCE OF CHROMOSOMES PROTEIN 2"/>
    <property type="match status" value="1"/>
</dbReference>
<gene>
    <name evidence="3" type="ORF">CTEN210_03553</name>
</gene>
<dbReference type="Proteomes" id="UP001054902">
    <property type="component" value="Unassembled WGS sequence"/>
</dbReference>
<dbReference type="PANTHER" id="PTHR43941">
    <property type="entry name" value="STRUCTURAL MAINTENANCE OF CHROMOSOMES PROTEIN 2"/>
    <property type="match status" value="1"/>
</dbReference>
<keyword evidence="4" id="KW-1185">Reference proteome</keyword>
<dbReference type="EMBL" id="BLLK01000022">
    <property type="protein sequence ID" value="GFH47078.1"/>
    <property type="molecule type" value="Genomic_DNA"/>
</dbReference>
<feature type="coiled-coil region" evidence="1">
    <location>
        <begin position="177"/>
        <end position="462"/>
    </location>
</feature>
<feature type="region of interest" description="Disordered" evidence="2">
    <location>
        <begin position="87"/>
        <end position="135"/>
    </location>
</feature>
<proteinExistence type="predicted"/>
<dbReference type="AlphaFoldDB" id="A0AAD3CJJ6"/>
<organism evidence="3 4">
    <name type="scientific">Chaetoceros tenuissimus</name>
    <dbReference type="NCBI Taxonomy" id="426638"/>
    <lineage>
        <taxon>Eukaryota</taxon>
        <taxon>Sar</taxon>
        <taxon>Stramenopiles</taxon>
        <taxon>Ochrophyta</taxon>
        <taxon>Bacillariophyta</taxon>
        <taxon>Coscinodiscophyceae</taxon>
        <taxon>Chaetocerotophycidae</taxon>
        <taxon>Chaetocerotales</taxon>
        <taxon>Chaetocerotaceae</taxon>
        <taxon>Chaetoceros</taxon>
    </lineage>
</organism>
<dbReference type="GO" id="GO:0007076">
    <property type="term" value="P:mitotic chromosome condensation"/>
    <property type="evidence" value="ECO:0007669"/>
    <property type="project" value="TreeGrafter"/>
</dbReference>